<comment type="caution">
    <text evidence="2">The sequence shown here is derived from an EMBL/GenBank/DDBJ whole genome shotgun (WGS) entry which is preliminary data.</text>
</comment>
<dbReference type="Pfam" id="PF23165">
    <property type="entry name" value="zf-C2H2_FBX41"/>
    <property type="match status" value="1"/>
</dbReference>
<protein>
    <recommendedName>
        <fullName evidence="1">FBX41/ZN365 C2H2-type zinc finger domain-containing protein</fullName>
    </recommendedName>
</protein>
<reference evidence="2 3" key="1">
    <citation type="submission" date="2022-09" db="EMBL/GenBank/DDBJ databases">
        <title>The outer-membrane cytochrome OmcA is essential for infection of Shewanella oneidensis by a zebrafish-associated bacteriophage.</title>
        <authorList>
            <person name="Grenfell A.W."/>
            <person name="Intile P."/>
            <person name="Mcfarlane J."/>
            <person name="Leung D."/>
            <person name="Abdalla K."/>
            <person name="Wold M."/>
            <person name="Kees E."/>
            <person name="Gralnick J."/>
        </authorList>
    </citation>
    <scope>NUCLEOTIDE SEQUENCE [LARGE SCALE GENOMIC DNA]</scope>
    <source>
        <strain evidence="2 3">NF-5</strain>
    </source>
</reference>
<name>A0ABT6UDU0_9GAMM</name>
<dbReference type="InterPro" id="IPR057038">
    <property type="entry name" value="FBX41/ZN365_Znf-C2H2"/>
</dbReference>
<accession>A0ABT6UDU0</accession>
<evidence type="ECO:0000259" key="1">
    <source>
        <dbReference type="Pfam" id="PF23165"/>
    </source>
</evidence>
<feature type="domain" description="FBX41/ZN365 C2H2-type zinc finger" evidence="1">
    <location>
        <begin position="43"/>
        <end position="65"/>
    </location>
</feature>
<evidence type="ECO:0000313" key="3">
    <source>
        <dbReference type="Proteomes" id="UP001159075"/>
    </source>
</evidence>
<dbReference type="RefSeq" id="WP_282679611.1">
    <property type="nucleotide sequence ID" value="NZ_CP106875.1"/>
</dbReference>
<sequence length="69" mass="7496">MPTPSIPNNGDELELGSTAGEAVYAAFCIVCEYNHNYSAEEDIPESCPKCGEHKEFSIMSIDSLRGIVD</sequence>
<dbReference type="SUPFAM" id="SSF57802">
    <property type="entry name" value="Rubredoxin-like"/>
    <property type="match status" value="1"/>
</dbReference>
<proteinExistence type="predicted"/>
<dbReference type="Proteomes" id="UP001159075">
    <property type="component" value="Unassembled WGS sequence"/>
</dbReference>
<evidence type="ECO:0000313" key="2">
    <source>
        <dbReference type="EMBL" id="MDI5832640.1"/>
    </source>
</evidence>
<organism evidence="2 3">
    <name type="scientific">Shewanella xiamenensis</name>
    <dbReference type="NCBI Taxonomy" id="332186"/>
    <lineage>
        <taxon>Bacteria</taxon>
        <taxon>Pseudomonadati</taxon>
        <taxon>Pseudomonadota</taxon>
        <taxon>Gammaproteobacteria</taxon>
        <taxon>Alteromonadales</taxon>
        <taxon>Shewanellaceae</taxon>
        <taxon>Shewanella</taxon>
    </lineage>
</organism>
<dbReference type="EMBL" id="JAOTLW010000013">
    <property type="protein sequence ID" value="MDI5832640.1"/>
    <property type="molecule type" value="Genomic_DNA"/>
</dbReference>
<keyword evidence="3" id="KW-1185">Reference proteome</keyword>
<gene>
    <name evidence="2" type="ORF">ODY93_13755</name>
</gene>